<dbReference type="Gene3D" id="3.10.450.590">
    <property type="match status" value="1"/>
</dbReference>
<protein>
    <submittedName>
        <fullName evidence="4">Alpha/beta fold hydrolase</fullName>
    </submittedName>
</protein>
<dbReference type="SUPFAM" id="SSF53474">
    <property type="entry name" value="alpha/beta-Hydrolases"/>
    <property type="match status" value="1"/>
</dbReference>
<dbReference type="Gene3D" id="3.40.50.1820">
    <property type="entry name" value="alpha/beta hydrolase"/>
    <property type="match status" value="1"/>
</dbReference>
<keyword evidence="1" id="KW-0732">Signal</keyword>
<dbReference type="InterPro" id="IPR024981">
    <property type="entry name" value="DUF3887"/>
</dbReference>
<feature type="signal peptide" evidence="1">
    <location>
        <begin position="1"/>
        <end position="19"/>
    </location>
</feature>
<feature type="domain" description="Serine aminopeptidase S33" evidence="2">
    <location>
        <begin position="188"/>
        <end position="290"/>
    </location>
</feature>
<dbReference type="Proteomes" id="UP000632774">
    <property type="component" value="Unassembled WGS sequence"/>
</dbReference>
<dbReference type="InterPro" id="IPR029058">
    <property type="entry name" value="AB_hydrolase_fold"/>
</dbReference>
<evidence type="ECO:0000259" key="3">
    <source>
        <dbReference type="Pfam" id="PF13026"/>
    </source>
</evidence>
<dbReference type="EMBL" id="JADFFM010000001">
    <property type="protein sequence ID" value="MBE9667083.1"/>
    <property type="molecule type" value="Genomic_DNA"/>
</dbReference>
<dbReference type="PANTHER" id="PTHR43265:SF1">
    <property type="entry name" value="ESTERASE ESTD"/>
    <property type="match status" value="1"/>
</dbReference>
<evidence type="ECO:0000313" key="5">
    <source>
        <dbReference type="Proteomes" id="UP000632774"/>
    </source>
</evidence>
<feature type="chain" id="PRO_5047249742" evidence="1">
    <location>
        <begin position="20"/>
        <end position="430"/>
    </location>
</feature>
<accession>A0ABR9XI66</accession>
<feature type="domain" description="DUF3887" evidence="3">
    <location>
        <begin position="36"/>
        <end position="115"/>
    </location>
</feature>
<evidence type="ECO:0000256" key="1">
    <source>
        <dbReference type="SAM" id="SignalP"/>
    </source>
</evidence>
<sequence>MKKLLPLIFTLLFASVVYAQTEPANYGVIVNKFKLFYNSNKPDSIYKIFGPEMRNALTADQFKATTAQLKTQLGALNQTTFTGFNDPIATYDAAFQNGTLTLRLSLNKAGQIIGLLLQPAQPKTTAATATTSSDPDMIEIPVMQKVFTGNIAGTLGIPKKATGKVPVVLIIAGSGPTDRDGNNPLGVSANSYKLLASALAKNGIATLRYDKRMIGQSTSNTKEADLRFDDYADDAIALIGMLHSDARFSSVFVLGHSEGSLVGMLACADQPVAGFISVAGAGERADKILTEQLKSKPQFVQDAFKVVLDSLRKGKTTDRVDPSLFGLARPSVQPYLRSWMYHEPKAELKKLKIPVLILQGTNDLQITVADAEKLKKAKSDATLVIIPGMNHVLKDAPADKDKNLETYKDPNLPIKPELVTNIVAFINKLK</sequence>
<evidence type="ECO:0000259" key="2">
    <source>
        <dbReference type="Pfam" id="PF12146"/>
    </source>
</evidence>
<dbReference type="Pfam" id="PF12146">
    <property type="entry name" value="Hydrolase_4"/>
    <property type="match status" value="1"/>
</dbReference>
<keyword evidence="4" id="KW-0378">Hydrolase</keyword>
<dbReference type="PANTHER" id="PTHR43265">
    <property type="entry name" value="ESTERASE ESTD"/>
    <property type="match status" value="1"/>
</dbReference>
<dbReference type="GO" id="GO:0016787">
    <property type="term" value="F:hydrolase activity"/>
    <property type="evidence" value="ECO:0007669"/>
    <property type="project" value="UniProtKB-KW"/>
</dbReference>
<organism evidence="4 5">
    <name type="scientific">Mucilaginibacter boryungensis</name>
    <dbReference type="NCBI Taxonomy" id="768480"/>
    <lineage>
        <taxon>Bacteria</taxon>
        <taxon>Pseudomonadati</taxon>
        <taxon>Bacteroidota</taxon>
        <taxon>Sphingobacteriia</taxon>
        <taxon>Sphingobacteriales</taxon>
        <taxon>Sphingobacteriaceae</taxon>
        <taxon>Mucilaginibacter</taxon>
    </lineage>
</organism>
<comment type="caution">
    <text evidence="4">The sequence shown here is derived from an EMBL/GenBank/DDBJ whole genome shotgun (WGS) entry which is preliminary data.</text>
</comment>
<proteinExistence type="predicted"/>
<keyword evidence="5" id="KW-1185">Reference proteome</keyword>
<dbReference type="InterPro" id="IPR053145">
    <property type="entry name" value="AB_hydrolase_Est10"/>
</dbReference>
<dbReference type="InterPro" id="IPR022742">
    <property type="entry name" value="Hydrolase_4"/>
</dbReference>
<name>A0ABR9XI66_9SPHI</name>
<gene>
    <name evidence="4" type="ORF">IRJ18_11985</name>
</gene>
<dbReference type="RefSeq" id="WP_194106434.1">
    <property type="nucleotide sequence ID" value="NZ_JADFFM010000001.1"/>
</dbReference>
<dbReference type="Pfam" id="PF13026">
    <property type="entry name" value="DUF3887"/>
    <property type="match status" value="1"/>
</dbReference>
<reference evidence="4 5" key="1">
    <citation type="submission" date="2020-10" db="EMBL/GenBank/DDBJ databases">
        <title>Mucilaginibacter mali sp. nov., isolated from rhizosphere soil of apple orchard.</title>
        <authorList>
            <person name="Lee J.-S."/>
            <person name="Kim H.S."/>
            <person name="Kim J.-S."/>
        </authorList>
    </citation>
    <scope>NUCLEOTIDE SEQUENCE [LARGE SCALE GENOMIC DNA]</scope>
    <source>
        <strain evidence="4 5">KCTC 23157</strain>
    </source>
</reference>
<evidence type="ECO:0000313" key="4">
    <source>
        <dbReference type="EMBL" id="MBE9667083.1"/>
    </source>
</evidence>